<dbReference type="Gene3D" id="2.60.120.10">
    <property type="entry name" value="Jelly Rolls"/>
    <property type="match status" value="1"/>
</dbReference>
<comment type="caution">
    <text evidence="2">The sequence shown here is derived from an EMBL/GenBank/DDBJ whole genome shotgun (WGS) entry which is preliminary data.</text>
</comment>
<evidence type="ECO:0000313" key="3">
    <source>
        <dbReference type="Proteomes" id="UP001610335"/>
    </source>
</evidence>
<evidence type="ECO:0000313" key="2">
    <source>
        <dbReference type="EMBL" id="KAL2815035.1"/>
    </source>
</evidence>
<organism evidence="2 3">
    <name type="scientific">Aspergillus cavernicola</name>
    <dbReference type="NCBI Taxonomy" id="176166"/>
    <lineage>
        <taxon>Eukaryota</taxon>
        <taxon>Fungi</taxon>
        <taxon>Dikarya</taxon>
        <taxon>Ascomycota</taxon>
        <taxon>Pezizomycotina</taxon>
        <taxon>Eurotiomycetes</taxon>
        <taxon>Eurotiomycetidae</taxon>
        <taxon>Eurotiales</taxon>
        <taxon>Aspergillaceae</taxon>
        <taxon>Aspergillus</taxon>
        <taxon>Aspergillus subgen. Nidulantes</taxon>
    </lineage>
</organism>
<evidence type="ECO:0000259" key="1">
    <source>
        <dbReference type="Pfam" id="PF00190"/>
    </source>
</evidence>
<reference evidence="2 3" key="1">
    <citation type="submission" date="2024-07" db="EMBL/GenBank/DDBJ databases">
        <title>Section-level genome sequencing and comparative genomics of Aspergillus sections Usti and Cavernicolus.</title>
        <authorList>
            <consortium name="Lawrence Berkeley National Laboratory"/>
            <person name="Nybo J.L."/>
            <person name="Vesth T.C."/>
            <person name="Theobald S."/>
            <person name="Frisvad J.C."/>
            <person name="Larsen T.O."/>
            <person name="Kjaerboelling I."/>
            <person name="Rothschild-Mancinelli K."/>
            <person name="Lyhne E.K."/>
            <person name="Kogle M.E."/>
            <person name="Barry K."/>
            <person name="Clum A."/>
            <person name="Na H."/>
            <person name="Ledsgaard L."/>
            <person name="Lin J."/>
            <person name="Lipzen A."/>
            <person name="Kuo A."/>
            <person name="Riley R."/>
            <person name="Mondo S."/>
            <person name="LaButti K."/>
            <person name="Haridas S."/>
            <person name="Pangalinan J."/>
            <person name="Salamov A.A."/>
            <person name="Simmons B.A."/>
            <person name="Magnuson J.K."/>
            <person name="Chen J."/>
            <person name="Drula E."/>
            <person name="Henrissat B."/>
            <person name="Wiebenga A."/>
            <person name="Lubbers R.J."/>
            <person name="Gomes A.C."/>
            <person name="Makela M.R."/>
            <person name="Stajich J."/>
            <person name="Grigoriev I.V."/>
            <person name="Mortensen U.H."/>
            <person name="De vries R.P."/>
            <person name="Baker S.E."/>
            <person name="Andersen M.R."/>
        </authorList>
    </citation>
    <scope>NUCLEOTIDE SEQUENCE [LARGE SCALE GENOMIC DNA]</scope>
    <source>
        <strain evidence="2 3">CBS 600.67</strain>
    </source>
</reference>
<dbReference type="EMBL" id="JBFXLS010000117">
    <property type="protein sequence ID" value="KAL2815035.1"/>
    <property type="molecule type" value="Genomic_DNA"/>
</dbReference>
<dbReference type="Pfam" id="PF00190">
    <property type="entry name" value="Cupin_1"/>
    <property type="match status" value="1"/>
</dbReference>
<proteinExistence type="predicted"/>
<dbReference type="InterPro" id="IPR014710">
    <property type="entry name" value="RmlC-like_jellyroll"/>
</dbReference>
<gene>
    <name evidence="2" type="ORF">BDW59DRAFT_166948</name>
</gene>
<feature type="domain" description="Cupin type-1" evidence="1">
    <location>
        <begin position="7"/>
        <end position="78"/>
    </location>
</feature>
<protein>
    <recommendedName>
        <fullName evidence="1">Cupin type-1 domain-containing protein</fullName>
    </recommendedName>
</protein>
<sequence>MVPQEGVVNAEGNQRVISVDLNPGMMTLFPAGLFHTQVNPDCEPANFTAAFMSDKFPVSMVAKQAFSFSDDVVAAMFGQNIVGEDIERVRDAVPTTLTIEVENCLSVESRSVGFEGFAVVLWYFRI</sequence>
<keyword evidence="3" id="KW-1185">Reference proteome</keyword>
<dbReference type="SUPFAM" id="SSF51182">
    <property type="entry name" value="RmlC-like cupins"/>
    <property type="match status" value="1"/>
</dbReference>
<dbReference type="Proteomes" id="UP001610335">
    <property type="component" value="Unassembled WGS sequence"/>
</dbReference>
<dbReference type="InterPro" id="IPR006045">
    <property type="entry name" value="Cupin_1"/>
</dbReference>
<name>A0ABR4HHW2_9EURO</name>
<accession>A0ABR4HHW2</accession>
<dbReference type="InterPro" id="IPR011051">
    <property type="entry name" value="RmlC_Cupin_sf"/>
</dbReference>